<dbReference type="RefSeq" id="WP_058700099.1">
    <property type="nucleotide sequence ID" value="NZ_CP013691.1"/>
</dbReference>
<evidence type="ECO:0000256" key="7">
    <source>
        <dbReference type="PROSITE-ProRule" id="PRU01016"/>
    </source>
</evidence>
<accession>A0AAI8C983</accession>
<dbReference type="EC" id="2.1.1.37" evidence="1"/>
<protein>
    <recommendedName>
        <fullName evidence="1">DNA (cytosine-5-)-methyltransferase</fullName>
        <ecNumber evidence="1">2.1.1.37</ecNumber>
    </recommendedName>
</protein>
<evidence type="ECO:0000256" key="5">
    <source>
        <dbReference type="ARBA" id="ARBA00022747"/>
    </source>
</evidence>
<reference evidence="9" key="1">
    <citation type="journal article" date="2016" name="J. Zhejiang Univ. Sci. B">
        <title>Antibiotic resistance mechanisms of Myroides sp.</title>
        <authorList>
            <person name="Hu S."/>
            <person name="Yuan S."/>
            <person name="Qu H."/>
            <person name="Jiang T."/>
            <person name="Zhou Y."/>
            <person name="Wang M."/>
            <person name="Ming D."/>
        </authorList>
    </citation>
    <scope>NUCLEOTIDE SEQUENCE [LARGE SCALE GENOMIC DNA]</scope>
    <source>
        <strain evidence="9">PR63039</strain>
    </source>
</reference>
<keyword evidence="5" id="KW-0680">Restriction system</keyword>
<dbReference type="GO" id="GO:0032259">
    <property type="term" value="P:methylation"/>
    <property type="evidence" value="ECO:0007669"/>
    <property type="project" value="UniProtKB-KW"/>
</dbReference>
<dbReference type="Gene3D" id="3.40.50.150">
    <property type="entry name" value="Vaccinia Virus protein VP39"/>
    <property type="match status" value="1"/>
</dbReference>
<dbReference type="REBASE" id="134313">
    <property type="entry name" value="M.Mod63039ORF19935P"/>
</dbReference>
<keyword evidence="2 7" id="KW-0489">Methyltransferase</keyword>
<comment type="catalytic activity">
    <reaction evidence="6">
        <text>a 2'-deoxycytidine in DNA + S-adenosyl-L-methionine = a 5-methyl-2'-deoxycytidine in DNA + S-adenosyl-L-homocysteine + H(+)</text>
        <dbReference type="Rhea" id="RHEA:13681"/>
        <dbReference type="Rhea" id="RHEA-COMP:11369"/>
        <dbReference type="Rhea" id="RHEA-COMP:11370"/>
        <dbReference type="ChEBI" id="CHEBI:15378"/>
        <dbReference type="ChEBI" id="CHEBI:57856"/>
        <dbReference type="ChEBI" id="CHEBI:59789"/>
        <dbReference type="ChEBI" id="CHEBI:85452"/>
        <dbReference type="ChEBI" id="CHEBI:85454"/>
        <dbReference type="EC" id="2.1.1.37"/>
    </reaction>
</comment>
<comment type="similarity">
    <text evidence="7">Belongs to the class I-like SAM-binding methyltransferase superfamily. C5-methyltransferase family.</text>
</comment>
<evidence type="ECO:0000256" key="6">
    <source>
        <dbReference type="ARBA" id="ARBA00047422"/>
    </source>
</evidence>
<dbReference type="PRINTS" id="PR00105">
    <property type="entry name" value="C5METTRFRASE"/>
</dbReference>
<dbReference type="KEGG" id="mod:AS202_19935"/>
<dbReference type="Pfam" id="PF00145">
    <property type="entry name" value="DNA_methylase"/>
    <property type="match status" value="1"/>
</dbReference>
<dbReference type="GO" id="GO:0044027">
    <property type="term" value="P:negative regulation of gene expression via chromosomal CpG island methylation"/>
    <property type="evidence" value="ECO:0007669"/>
    <property type="project" value="TreeGrafter"/>
</dbReference>
<dbReference type="AlphaFoldDB" id="A0AAI8C983"/>
<dbReference type="GO" id="GO:0003677">
    <property type="term" value="F:DNA binding"/>
    <property type="evidence" value="ECO:0007669"/>
    <property type="project" value="TreeGrafter"/>
</dbReference>
<dbReference type="PROSITE" id="PS51679">
    <property type="entry name" value="SAM_MT_C5"/>
    <property type="match status" value="1"/>
</dbReference>
<name>A0AAI8C983_9FLAO</name>
<dbReference type="SUPFAM" id="SSF53335">
    <property type="entry name" value="S-adenosyl-L-methionine-dependent methyltransferases"/>
    <property type="match status" value="1"/>
</dbReference>
<evidence type="ECO:0000313" key="9">
    <source>
        <dbReference type="Proteomes" id="UP000069030"/>
    </source>
</evidence>
<evidence type="ECO:0000256" key="4">
    <source>
        <dbReference type="ARBA" id="ARBA00022691"/>
    </source>
</evidence>
<dbReference type="PANTHER" id="PTHR10629:SF52">
    <property type="entry name" value="DNA (CYTOSINE-5)-METHYLTRANSFERASE 1"/>
    <property type="match status" value="1"/>
</dbReference>
<dbReference type="InterPro" id="IPR050390">
    <property type="entry name" value="C5-Methyltransferase"/>
</dbReference>
<dbReference type="InterPro" id="IPR029063">
    <property type="entry name" value="SAM-dependent_MTases_sf"/>
</dbReference>
<evidence type="ECO:0000256" key="1">
    <source>
        <dbReference type="ARBA" id="ARBA00011975"/>
    </source>
</evidence>
<dbReference type="EMBL" id="CP013691">
    <property type="protein sequence ID" value="ALU28454.1"/>
    <property type="molecule type" value="Genomic_DNA"/>
</dbReference>
<gene>
    <name evidence="8" type="ORF">AS202_19935</name>
</gene>
<evidence type="ECO:0000256" key="2">
    <source>
        <dbReference type="ARBA" id="ARBA00022603"/>
    </source>
</evidence>
<feature type="active site" evidence="7">
    <location>
        <position position="92"/>
    </location>
</feature>
<geneLocation type="plasmid" evidence="8 9">
    <name>p63039</name>
</geneLocation>
<dbReference type="InterPro" id="IPR001525">
    <property type="entry name" value="C5_MeTfrase"/>
</dbReference>
<evidence type="ECO:0000256" key="3">
    <source>
        <dbReference type="ARBA" id="ARBA00022679"/>
    </source>
</evidence>
<dbReference type="Proteomes" id="UP000069030">
    <property type="component" value="Plasmid p63039"/>
</dbReference>
<sequence length="500" mass="56985">MQQPNIYWIDLFCGGGGTTTGIHLVNKNTKVLACVNHDKNAIASHKVNHPFAIHFTEDIRDWKVIEKIKILVENTRRKDPGCIINLWASLECTNFSIAKGGGPKNADSRSLANHMKYYIESINPDYFYVENVREFLTWGPLDKNKNPIKEKKGILYHRWEKKICTYGYHVSKKILNSADFGSYQARRRLFIIFAKKDLSILWPEQTHAENGSKEDLFGLKKWKPVKEILDLGEKGNSIFTRKKALAENTLKRILAGLIKFVPNQETNVFISNYKSGHSSSKNHTVEKPIGTISTIPTQSIVSLQTYYGKGGIYDLDGPSPTVTTKDRIAKVEVNFLDQQFTRSKPISLNQPCNALTTVPKFSLVSTTQFLYNPQYSDKGRGIEEPCFTLIARMDKKPPSIITVEQGEIKIHIEEQDSQTMIQIKEFMVKYNIIDIKMRMLNIDELKQIQGFPKNYVLIGTSAEQKKFIGNAVDVNVSTALARANSQIIEKQHREYYQNLA</sequence>
<keyword evidence="3 7" id="KW-0808">Transferase</keyword>
<evidence type="ECO:0000313" key="8">
    <source>
        <dbReference type="EMBL" id="ALU28454.1"/>
    </source>
</evidence>
<dbReference type="GO" id="GO:0009307">
    <property type="term" value="P:DNA restriction-modification system"/>
    <property type="evidence" value="ECO:0007669"/>
    <property type="project" value="UniProtKB-KW"/>
</dbReference>
<dbReference type="PANTHER" id="PTHR10629">
    <property type="entry name" value="CYTOSINE-SPECIFIC METHYLTRANSFERASE"/>
    <property type="match status" value="1"/>
</dbReference>
<dbReference type="GO" id="GO:0003886">
    <property type="term" value="F:DNA (cytosine-5-)-methyltransferase activity"/>
    <property type="evidence" value="ECO:0007669"/>
    <property type="project" value="UniProtKB-EC"/>
</dbReference>
<keyword evidence="4 7" id="KW-0949">S-adenosyl-L-methionine</keyword>
<organism evidence="8 9">
    <name type="scientific">Myroides odoratimimus</name>
    <dbReference type="NCBI Taxonomy" id="76832"/>
    <lineage>
        <taxon>Bacteria</taxon>
        <taxon>Pseudomonadati</taxon>
        <taxon>Bacteroidota</taxon>
        <taxon>Flavobacteriia</taxon>
        <taxon>Flavobacteriales</taxon>
        <taxon>Flavobacteriaceae</taxon>
        <taxon>Myroides</taxon>
    </lineage>
</organism>
<proteinExistence type="inferred from homology"/>
<keyword evidence="8" id="KW-0614">Plasmid</keyword>
<dbReference type="Gene3D" id="3.90.120.10">
    <property type="entry name" value="DNA Methylase, subunit A, domain 2"/>
    <property type="match status" value="1"/>
</dbReference>